<dbReference type="AlphaFoldDB" id="A0A7W7VSN2"/>
<dbReference type="SUPFAM" id="SSF53335">
    <property type="entry name" value="S-adenosyl-L-methionine-dependent methyltransferases"/>
    <property type="match status" value="1"/>
</dbReference>
<proteinExistence type="predicted"/>
<keyword evidence="3" id="KW-1185">Reference proteome</keyword>
<evidence type="ECO:0000313" key="2">
    <source>
        <dbReference type="EMBL" id="MBB4920789.1"/>
    </source>
</evidence>
<dbReference type="PANTHER" id="PTHR43591">
    <property type="entry name" value="METHYLTRANSFERASE"/>
    <property type="match status" value="1"/>
</dbReference>
<keyword evidence="2" id="KW-0489">Methyltransferase</keyword>
<dbReference type="EMBL" id="JACHJP010000017">
    <property type="protein sequence ID" value="MBB4920789.1"/>
    <property type="molecule type" value="Genomic_DNA"/>
</dbReference>
<keyword evidence="2" id="KW-0808">Transferase</keyword>
<gene>
    <name evidence="2" type="ORF">FHS44_007941</name>
</gene>
<dbReference type="RefSeq" id="WP_184725427.1">
    <property type="nucleotide sequence ID" value="NZ_JACHJP010000017.1"/>
</dbReference>
<dbReference type="InterPro" id="IPR029063">
    <property type="entry name" value="SAM-dependent_MTases_sf"/>
</dbReference>
<dbReference type="CDD" id="cd02440">
    <property type="entry name" value="AdoMet_MTases"/>
    <property type="match status" value="1"/>
</dbReference>
<organism evidence="2 3">
    <name type="scientific">Streptosporangium saharense</name>
    <dbReference type="NCBI Taxonomy" id="1706840"/>
    <lineage>
        <taxon>Bacteria</taxon>
        <taxon>Bacillati</taxon>
        <taxon>Actinomycetota</taxon>
        <taxon>Actinomycetes</taxon>
        <taxon>Streptosporangiales</taxon>
        <taxon>Streptosporangiaceae</taxon>
        <taxon>Streptosporangium</taxon>
    </lineage>
</organism>
<evidence type="ECO:0000313" key="3">
    <source>
        <dbReference type="Proteomes" id="UP000552644"/>
    </source>
</evidence>
<dbReference type="InterPro" id="IPR013216">
    <property type="entry name" value="Methyltransf_11"/>
</dbReference>
<dbReference type="Pfam" id="PF08241">
    <property type="entry name" value="Methyltransf_11"/>
    <property type="match status" value="1"/>
</dbReference>
<dbReference type="GO" id="GO:0032259">
    <property type="term" value="P:methylation"/>
    <property type="evidence" value="ECO:0007669"/>
    <property type="project" value="UniProtKB-KW"/>
</dbReference>
<dbReference type="GO" id="GO:0008757">
    <property type="term" value="F:S-adenosylmethionine-dependent methyltransferase activity"/>
    <property type="evidence" value="ECO:0007669"/>
    <property type="project" value="InterPro"/>
</dbReference>
<protein>
    <submittedName>
        <fullName evidence="2">SAM-dependent methyltransferase</fullName>
    </submittedName>
</protein>
<evidence type="ECO:0000259" key="1">
    <source>
        <dbReference type="Pfam" id="PF08241"/>
    </source>
</evidence>
<dbReference type="PANTHER" id="PTHR43591:SF24">
    <property type="entry name" value="2-METHOXY-6-POLYPRENYL-1,4-BENZOQUINOL METHYLASE, MITOCHONDRIAL"/>
    <property type="match status" value="1"/>
</dbReference>
<reference evidence="2 3" key="1">
    <citation type="submission" date="2020-08" db="EMBL/GenBank/DDBJ databases">
        <title>Genomic Encyclopedia of Type Strains, Phase III (KMG-III): the genomes of soil and plant-associated and newly described type strains.</title>
        <authorList>
            <person name="Whitman W."/>
        </authorList>
    </citation>
    <scope>NUCLEOTIDE SEQUENCE [LARGE SCALE GENOMIC DNA]</scope>
    <source>
        <strain evidence="2 3">CECT 8840</strain>
    </source>
</reference>
<accession>A0A7W7VSN2</accession>
<sequence>MTSNTTQQDAAVADKAILAEHAYADERHLAARQSIYRWQQPRYDLPAIVAEELAAVTGTVVDVGCGNGTFLNHLRTHRPDLHLVGLDLSAGILTHLPPPVLVADAQTLPLADHSVDAVLALHMLYHVSDIPATITELARVLRPGGLLIASTNGDTDKHELDQLWSTAAGHILGLLEGPTRVSLSSRFSLEKAPGYLAEAFTGIRVRHLPGTITLTDPAPITAHLASYEAWAHLSDVPFHQTIHHATDLATTAIETQGAFTITCHGGILTCHTPGTTPPAQAR</sequence>
<name>A0A7W7VSN2_9ACTN</name>
<feature type="domain" description="Methyltransferase type 11" evidence="1">
    <location>
        <begin position="61"/>
        <end position="148"/>
    </location>
</feature>
<comment type="caution">
    <text evidence="2">The sequence shown here is derived from an EMBL/GenBank/DDBJ whole genome shotgun (WGS) entry which is preliminary data.</text>
</comment>
<dbReference type="Proteomes" id="UP000552644">
    <property type="component" value="Unassembled WGS sequence"/>
</dbReference>
<dbReference type="Gene3D" id="3.40.50.150">
    <property type="entry name" value="Vaccinia Virus protein VP39"/>
    <property type="match status" value="1"/>
</dbReference>